<feature type="compositionally biased region" description="Low complexity" evidence="1">
    <location>
        <begin position="28"/>
        <end position="64"/>
    </location>
</feature>
<feature type="chain" id="PRO_5038669438" description="DUF5666 domain-containing protein" evidence="2">
    <location>
        <begin position="18"/>
        <end position="151"/>
    </location>
</feature>
<evidence type="ECO:0000256" key="1">
    <source>
        <dbReference type="SAM" id="MobiDB-lite"/>
    </source>
</evidence>
<comment type="caution">
    <text evidence="3">The sequence shown here is derived from an EMBL/GenBank/DDBJ whole genome shotgun (WGS) entry which is preliminary data.</text>
</comment>
<reference evidence="3" key="1">
    <citation type="submission" date="2021-01" db="EMBL/GenBank/DDBJ databases">
        <title>Whole genome shotgun sequence of Actinocatenispora rupis NBRC 107355.</title>
        <authorList>
            <person name="Komaki H."/>
            <person name="Tamura T."/>
        </authorList>
    </citation>
    <scope>NUCLEOTIDE SEQUENCE</scope>
    <source>
        <strain evidence="3">NBRC 107355</strain>
    </source>
</reference>
<gene>
    <name evidence="3" type="ORF">Aru02nite_57250</name>
</gene>
<dbReference type="Proteomes" id="UP000612808">
    <property type="component" value="Unassembled WGS sequence"/>
</dbReference>
<evidence type="ECO:0000313" key="3">
    <source>
        <dbReference type="EMBL" id="GID14836.1"/>
    </source>
</evidence>
<keyword evidence="2" id="KW-0732">Signal</keyword>
<feature type="region of interest" description="Disordered" evidence="1">
    <location>
        <begin position="22"/>
        <end position="90"/>
    </location>
</feature>
<evidence type="ECO:0008006" key="5">
    <source>
        <dbReference type="Google" id="ProtNLM"/>
    </source>
</evidence>
<sequence length="151" mass="14760">MVGGVLLAGALSAALLAGCKQSGDNNQAAGSARPSTSASPSASASPSGSPSAAGSPSASTGAPRRSAAPPTTKPGGDLETHTGTVTRGVEPGCTILKASDGNYELVGADATAKHALQPDARVVVRGYQEHGVMSHCMQGKMLKVVSAHAAN</sequence>
<name>A0A8J3JAM6_9ACTN</name>
<dbReference type="AlphaFoldDB" id="A0A8J3JAM6"/>
<keyword evidence="4" id="KW-1185">Reference proteome</keyword>
<feature type="signal peptide" evidence="2">
    <location>
        <begin position="1"/>
        <end position="17"/>
    </location>
</feature>
<protein>
    <recommendedName>
        <fullName evidence="5">DUF5666 domain-containing protein</fullName>
    </recommendedName>
</protein>
<evidence type="ECO:0000313" key="4">
    <source>
        <dbReference type="Proteomes" id="UP000612808"/>
    </source>
</evidence>
<accession>A0A8J3JAM6</accession>
<organism evidence="3 4">
    <name type="scientific">Actinocatenispora rupis</name>
    <dbReference type="NCBI Taxonomy" id="519421"/>
    <lineage>
        <taxon>Bacteria</taxon>
        <taxon>Bacillati</taxon>
        <taxon>Actinomycetota</taxon>
        <taxon>Actinomycetes</taxon>
        <taxon>Micromonosporales</taxon>
        <taxon>Micromonosporaceae</taxon>
        <taxon>Actinocatenispora</taxon>
    </lineage>
</organism>
<dbReference type="EMBL" id="BOMB01000033">
    <property type="protein sequence ID" value="GID14836.1"/>
    <property type="molecule type" value="Genomic_DNA"/>
</dbReference>
<proteinExistence type="predicted"/>
<evidence type="ECO:0000256" key="2">
    <source>
        <dbReference type="SAM" id="SignalP"/>
    </source>
</evidence>